<dbReference type="GO" id="GO:0000272">
    <property type="term" value="P:polysaccharide catabolic process"/>
    <property type="evidence" value="ECO:0007669"/>
    <property type="project" value="TreeGrafter"/>
</dbReference>
<dbReference type="Pfam" id="PF07470">
    <property type="entry name" value="Glyco_hydro_88"/>
    <property type="match status" value="1"/>
</dbReference>
<keyword evidence="1 5" id="KW-0378">Hydrolase</keyword>
<dbReference type="InterPro" id="IPR012341">
    <property type="entry name" value="6hp_glycosidase-like_sf"/>
</dbReference>
<dbReference type="EMBL" id="SOAY01000010">
    <property type="protein sequence ID" value="TDT47362.1"/>
    <property type="molecule type" value="Genomic_DNA"/>
</dbReference>
<dbReference type="Gene3D" id="1.50.10.10">
    <property type="match status" value="1"/>
</dbReference>
<feature type="binding site" evidence="4">
    <location>
        <position position="178"/>
    </location>
    <ligand>
        <name>substrate</name>
    </ligand>
</feature>
<dbReference type="GO" id="GO:0052757">
    <property type="term" value="F:chondroitin hydrolase activity"/>
    <property type="evidence" value="ECO:0007669"/>
    <property type="project" value="TreeGrafter"/>
</dbReference>
<evidence type="ECO:0000313" key="6">
    <source>
        <dbReference type="Proteomes" id="UP000294749"/>
    </source>
</evidence>
<proteinExistence type="inferred from homology"/>
<dbReference type="Proteomes" id="UP000294749">
    <property type="component" value="Unassembled WGS sequence"/>
</dbReference>
<evidence type="ECO:0000256" key="3">
    <source>
        <dbReference type="PIRSR" id="PIRSR610905-1"/>
    </source>
</evidence>
<keyword evidence="6" id="KW-1185">Reference proteome</keyword>
<dbReference type="PANTHER" id="PTHR36845">
    <property type="entry name" value="HYDROLASE, PUTATIVE (AFU_ORTHOLOGUE AFUA_7G05090)-RELATED"/>
    <property type="match status" value="1"/>
</dbReference>
<comment type="similarity">
    <text evidence="2">Belongs to the glycosyl hydrolase 88 family.</text>
</comment>
<feature type="active site" description="Proton donor" evidence="3">
    <location>
        <position position="178"/>
    </location>
</feature>
<dbReference type="PANTHER" id="PTHR36845:SF1">
    <property type="entry name" value="HYDROLASE, PUTATIVE (AFU_ORTHOLOGUE AFUA_7G05090)-RELATED"/>
    <property type="match status" value="1"/>
</dbReference>
<feature type="binding site" evidence="4">
    <location>
        <position position="250"/>
    </location>
    <ligand>
        <name>substrate</name>
    </ligand>
</feature>
<dbReference type="RefSeq" id="WP_133686748.1">
    <property type="nucleotide sequence ID" value="NZ_SOAY01000010.1"/>
</dbReference>
<dbReference type="PROSITE" id="PS51257">
    <property type="entry name" value="PROKAR_LIPOPROTEIN"/>
    <property type="match status" value="1"/>
</dbReference>
<feature type="binding site" evidence="4">
    <location>
        <position position="118"/>
    </location>
    <ligand>
        <name>substrate</name>
    </ligand>
</feature>
<organism evidence="5 6">
    <name type="scientific">Maribacter spongiicola</name>
    <dbReference type="NCBI Taxonomy" id="1206753"/>
    <lineage>
        <taxon>Bacteria</taxon>
        <taxon>Pseudomonadati</taxon>
        <taxon>Bacteroidota</taxon>
        <taxon>Flavobacteriia</taxon>
        <taxon>Flavobacteriales</taxon>
        <taxon>Flavobacteriaceae</taxon>
        <taxon>Maribacter</taxon>
    </lineage>
</organism>
<dbReference type="AlphaFoldDB" id="A0A4R7K9G9"/>
<dbReference type="OrthoDB" id="428577at2"/>
<comment type="caution">
    <text evidence="5">The sequence shown here is derived from an EMBL/GenBank/DDBJ whole genome shotgun (WGS) entry which is preliminary data.</text>
</comment>
<reference evidence="5 6" key="1">
    <citation type="submission" date="2019-03" db="EMBL/GenBank/DDBJ databases">
        <title>Genomic Encyclopedia of Archaeal and Bacterial Type Strains, Phase II (KMG-II): from individual species to whole genera.</title>
        <authorList>
            <person name="Goeker M."/>
        </authorList>
    </citation>
    <scope>NUCLEOTIDE SEQUENCE [LARGE SCALE GENOMIC DNA]</scope>
    <source>
        <strain evidence="5 6">DSM 25233</strain>
    </source>
</reference>
<dbReference type="InterPro" id="IPR052369">
    <property type="entry name" value="UG_Glycosaminoglycan_Hydrolase"/>
</dbReference>
<name>A0A4R7K9G9_9FLAO</name>
<evidence type="ECO:0000256" key="4">
    <source>
        <dbReference type="PIRSR" id="PIRSR610905-2"/>
    </source>
</evidence>
<protein>
    <submittedName>
        <fullName evidence="5">Glycosyl hydrolase family 88</fullName>
    </submittedName>
</protein>
<dbReference type="InterPro" id="IPR010905">
    <property type="entry name" value="Glyco_hydro_88"/>
</dbReference>
<gene>
    <name evidence="5" type="ORF">CLV90_1437</name>
</gene>
<feature type="binding site" evidence="4">
    <location>
        <position position="254"/>
    </location>
    <ligand>
        <name>substrate</name>
    </ligand>
</feature>
<dbReference type="SUPFAM" id="SSF48208">
    <property type="entry name" value="Six-hairpin glycosidases"/>
    <property type="match status" value="1"/>
</dbReference>
<dbReference type="InterPro" id="IPR008928">
    <property type="entry name" value="6-hairpin_glycosidase_sf"/>
</dbReference>
<evidence type="ECO:0000256" key="1">
    <source>
        <dbReference type="ARBA" id="ARBA00022801"/>
    </source>
</evidence>
<sequence>MNRVSYAILSIGFFLLVGACKPNGNDTKSSASISIDSLLQIRYTNLLEYPIDSVGFPRNYNLKTAKLRKVPSKDWTSGFFPGNLWHLYQLTQNTEYKEKAKAWTVFMEKEKFNGGTHDMGFKVYSSFGEGLKVEPNSDYEQVIVKAANTLSTRFNENVGSLRSWDFNKDIWEFPVIIDNMMNLELLFEATKISGDSSYHKIAVSHANTTLKNHFRDDGSSYHVVVYDTITGKSKDKVTHQGFNASSAWARGQAWGIYGYTMCYRYTKDAKYLERAKASASFYLNHPLMREDGIPYWDFNDPSIPDAARDVSAATVIASAFYELTNYDNDPKYIAYADKVLKNLQTEEYVLEASVSAPFILKHSTGNWPKNDEIDEPIVYGDYYFLEALLRQKNKK</sequence>
<feature type="binding site" evidence="4">
    <location>
        <position position="238"/>
    </location>
    <ligand>
        <name>substrate</name>
    </ligand>
</feature>
<evidence type="ECO:0000256" key="2">
    <source>
        <dbReference type="ARBA" id="ARBA00038358"/>
    </source>
</evidence>
<feature type="active site" description="Nucleophile" evidence="3">
    <location>
        <position position="118"/>
    </location>
</feature>
<evidence type="ECO:0000313" key="5">
    <source>
        <dbReference type="EMBL" id="TDT47362.1"/>
    </source>
</evidence>
<accession>A0A4R7K9G9</accession>